<feature type="compositionally biased region" description="Low complexity" evidence="1">
    <location>
        <begin position="337"/>
        <end position="349"/>
    </location>
</feature>
<evidence type="ECO:0000313" key="5">
    <source>
        <dbReference type="RefSeq" id="XP_006814208.1"/>
    </source>
</evidence>
<feature type="compositionally biased region" description="Low complexity" evidence="1">
    <location>
        <begin position="277"/>
        <end position="289"/>
    </location>
</feature>
<feature type="compositionally biased region" description="Low complexity" evidence="1">
    <location>
        <begin position="417"/>
        <end position="429"/>
    </location>
</feature>
<reference evidence="5" key="1">
    <citation type="submission" date="2025-08" db="UniProtKB">
        <authorList>
            <consortium name="RefSeq"/>
        </authorList>
    </citation>
    <scope>IDENTIFICATION</scope>
    <source>
        <tissue evidence="5">Testes</tissue>
    </source>
</reference>
<dbReference type="InterPro" id="IPR013761">
    <property type="entry name" value="SAM/pointed_sf"/>
</dbReference>
<dbReference type="InterPro" id="IPR001849">
    <property type="entry name" value="PH_domain"/>
</dbReference>
<feature type="region of interest" description="Disordered" evidence="1">
    <location>
        <begin position="524"/>
        <end position="548"/>
    </location>
</feature>
<accession>A0ABM0M2G7</accession>
<feature type="compositionally biased region" description="Acidic residues" evidence="1">
    <location>
        <begin position="863"/>
        <end position="872"/>
    </location>
</feature>
<dbReference type="PANTHER" id="PTHR45899:SF2">
    <property type="entry name" value="RHO GTPASE ACTIVATING PROTEIN AT 15B, ISOFORM C"/>
    <property type="match status" value="1"/>
</dbReference>
<dbReference type="SUPFAM" id="SSF47769">
    <property type="entry name" value="SAM/Pointed domain"/>
    <property type="match status" value="1"/>
</dbReference>
<keyword evidence="4" id="KW-1185">Reference proteome</keyword>
<dbReference type="SMART" id="SM00454">
    <property type="entry name" value="SAM"/>
    <property type="match status" value="1"/>
</dbReference>
<proteinExistence type="predicted"/>
<feature type="compositionally biased region" description="Pro residues" evidence="1">
    <location>
        <begin position="751"/>
        <end position="771"/>
    </location>
</feature>
<gene>
    <name evidence="5" type="primary">LOC102808084</name>
</gene>
<feature type="region of interest" description="Disordered" evidence="1">
    <location>
        <begin position="239"/>
        <end position="431"/>
    </location>
</feature>
<dbReference type="PANTHER" id="PTHR45899">
    <property type="entry name" value="RHO GTPASE ACTIVATING PROTEIN AT 15B, ISOFORM C"/>
    <property type="match status" value="1"/>
</dbReference>
<feature type="domain" description="PH" evidence="2">
    <location>
        <begin position="888"/>
        <end position="926"/>
    </location>
</feature>
<dbReference type="InterPro" id="IPR011993">
    <property type="entry name" value="PH-like_dom_sf"/>
</dbReference>
<dbReference type="InterPro" id="IPR052227">
    <property type="entry name" value="Arf-Rho-GAP_ANK-PH_domain"/>
</dbReference>
<sequence length="926" mass="98278">MASEVDTFLEGLELKEYADAFKQNGFTNLQSCCTLNEDKLQELGVIKRGHQKRILRNLPVDALQSIQQDMSDMIDESGSRQSYPQGSGDTTSIIQMPEFDEKKYFLIPPVKHDISAKPHPVPQPRMRKIKPDLDYPAPMSSCEPSLKTLKQKPDVPPRPPSIGMRPVETPVTQSISNGQISNKESVIQIPSEKTPDLPAKTKPKPPVRTTPIMDNNSTSSPAVLPDTLKSCEDTTKIIDIIPSQPISRPPPINLRVSEPSPGTTASSRRTPDNMTASGPSPGTTTTSGPLAGNMTASGPSPGTITTSGPLAGNMTASGPSPGTTTTSGPLAGNMTDTGPSPGTTTTSGPLAGNMAASGPSPGTTTTSEPLAGNMTDTGPSPGTTTTSGPLAGNMTATGPSPGTTTTSGPLAGNMTASGPSPGTTTTSGPLVGNMTKFLDIIPPRPISGPPPINMRASGPSQGTTTISGIIPDNMTTSRQSTGNMTDSGPPPVNITDSGLSPGNMQASRPSPIEMTAIGHPSMAFGPSPGNSTSLSALKNKSDSDGEDYVSMGKSHIEDTNPEFDVDGTAYDILVNKTRNRAQPVTPRKTSDLINLRNSIAVELPSPQEPYNTINLLDSIEPIHMEDSCRSSKPPPDCPPPPPPFACKDPTPLQTFVKEVIDIDNLPPPPPPRVDSIYLEEPRPVSIPQASPARPAPPPPVPPTMIPLRIGNEFDGSVSGDIDDYEVLKPPHKPPQLPSLPALPNRRRPREPLPVPIPQAPPARLAPPPPDNPTIIPLIDGSEFDGSASGGIDDYEVLKPPHYSSQLPSLPAHPNIRHREQQPVPISQAPPVRSAPPPPDTPMKIPLVDDDDEFDDGASRDCQSEDSDTSDEMLDYDSRMNEISPKAKSLEKSGFLYKQGGKQNTKGWRKRWVVFNGKDLRYYISKE</sequence>
<evidence type="ECO:0000259" key="2">
    <source>
        <dbReference type="PROSITE" id="PS50003"/>
    </source>
</evidence>
<dbReference type="PROSITE" id="PS50003">
    <property type="entry name" value="PH_DOMAIN"/>
    <property type="match status" value="1"/>
</dbReference>
<dbReference type="GeneID" id="102808084"/>
<feature type="region of interest" description="Disordered" evidence="1">
    <location>
        <begin position="661"/>
        <end position="872"/>
    </location>
</feature>
<feature type="compositionally biased region" description="Polar residues" evidence="1">
    <location>
        <begin position="294"/>
        <end position="308"/>
    </location>
</feature>
<feature type="compositionally biased region" description="Low complexity" evidence="1">
    <location>
        <begin position="397"/>
        <end position="409"/>
    </location>
</feature>
<feature type="region of interest" description="Disordered" evidence="1">
    <location>
        <begin position="193"/>
        <end position="226"/>
    </location>
</feature>
<feature type="compositionally biased region" description="Low complexity" evidence="1">
    <location>
        <begin position="377"/>
        <end position="389"/>
    </location>
</feature>
<evidence type="ECO:0000259" key="3">
    <source>
        <dbReference type="PROSITE" id="PS50105"/>
    </source>
</evidence>
<feature type="compositionally biased region" description="Polar residues" evidence="1">
    <location>
        <begin position="212"/>
        <end position="221"/>
    </location>
</feature>
<dbReference type="Proteomes" id="UP000694865">
    <property type="component" value="Unplaced"/>
</dbReference>
<protein>
    <submittedName>
        <fullName evidence="5">Formin-like protein 20-like</fullName>
    </submittedName>
</protein>
<organism evidence="4 5">
    <name type="scientific">Saccoglossus kowalevskii</name>
    <name type="common">Acorn worm</name>
    <dbReference type="NCBI Taxonomy" id="10224"/>
    <lineage>
        <taxon>Eukaryota</taxon>
        <taxon>Metazoa</taxon>
        <taxon>Hemichordata</taxon>
        <taxon>Enteropneusta</taxon>
        <taxon>Harrimaniidae</taxon>
        <taxon>Saccoglossus</taxon>
    </lineage>
</organism>
<dbReference type="SUPFAM" id="SSF50729">
    <property type="entry name" value="PH domain-like"/>
    <property type="match status" value="1"/>
</dbReference>
<dbReference type="Pfam" id="PF00536">
    <property type="entry name" value="SAM_1"/>
    <property type="match status" value="1"/>
</dbReference>
<evidence type="ECO:0000313" key="4">
    <source>
        <dbReference type="Proteomes" id="UP000694865"/>
    </source>
</evidence>
<name>A0ABM0M2G7_SACKO</name>
<feature type="region of interest" description="Disordered" evidence="1">
    <location>
        <begin position="115"/>
        <end position="166"/>
    </location>
</feature>
<feature type="compositionally biased region" description="Pro residues" evidence="1">
    <location>
        <begin position="693"/>
        <end position="704"/>
    </location>
</feature>
<feature type="non-terminal residue" evidence="5">
    <location>
        <position position="926"/>
    </location>
</feature>
<feature type="compositionally biased region" description="Low complexity" evidence="1">
    <location>
        <begin position="317"/>
        <end position="329"/>
    </location>
</feature>
<dbReference type="Gene3D" id="2.30.29.30">
    <property type="entry name" value="Pleckstrin-homology domain (PH domain)/Phosphotyrosine-binding domain (PTB)"/>
    <property type="match status" value="1"/>
</dbReference>
<dbReference type="InterPro" id="IPR001660">
    <property type="entry name" value="SAM"/>
</dbReference>
<dbReference type="RefSeq" id="XP_006814208.1">
    <property type="nucleotide sequence ID" value="XM_006814145.1"/>
</dbReference>
<evidence type="ECO:0000256" key="1">
    <source>
        <dbReference type="SAM" id="MobiDB-lite"/>
    </source>
</evidence>
<feature type="compositionally biased region" description="Low complexity" evidence="1">
    <location>
        <begin position="357"/>
        <end position="367"/>
    </location>
</feature>
<feature type="compositionally biased region" description="Polar residues" evidence="1">
    <location>
        <begin position="260"/>
        <end position="276"/>
    </location>
</feature>
<dbReference type="Gene3D" id="1.10.150.50">
    <property type="entry name" value="Transcription Factor, Ets-1"/>
    <property type="match status" value="1"/>
</dbReference>
<dbReference type="PROSITE" id="PS50105">
    <property type="entry name" value="SAM_DOMAIN"/>
    <property type="match status" value="1"/>
</dbReference>
<feature type="domain" description="SAM" evidence="3">
    <location>
        <begin position="1"/>
        <end position="58"/>
    </location>
</feature>
<feature type="compositionally biased region" description="Polar residues" evidence="1">
    <location>
        <begin position="528"/>
        <end position="538"/>
    </location>
</feature>